<reference evidence="8 9" key="1">
    <citation type="journal article" date="2014" name="Genome Announc.">
        <title>Draft Genome Sequence of the Agar-Degrading Bacterium Catenovulum sp. Strain DS-2, Isolated from Intestines of Haliotis diversicolor.</title>
        <authorList>
            <person name="Shan D."/>
            <person name="Li X."/>
            <person name="Gu Z."/>
            <person name="Wei G."/>
            <person name="Gao Z."/>
            <person name="Shao Z."/>
        </authorList>
    </citation>
    <scope>NUCLEOTIDE SEQUENCE [LARGE SCALE GENOMIC DNA]</scope>
    <source>
        <strain evidence="8 9">DS-2</strain>
    </source>
</reference>
<dbReference type="Pfam" id="PF07715">
    <property type="entry name" value="Plug"/>
    <property type="match status" value="1"/>
</dbReference>
<evidence type="ECO:0000256" key="5">
    <source>
        <dbReference type="SAM" id="SignalP"/>
    </source>
</evidence>
<dbReference type="RefSeq" id="WP_035014004.1">
    <property type="nucleotide sequence ID" value="NZ_ARZY01000010.1"/>
</dbReference>
<feature type="signal peptide" evidence="5">
    <location>
        <begin position="1"/>
        <end position="30"/>
    </location>
</feature>
<keyword evidence="4" id="KW-0798">TonB box</keyword>
<name>W7QCF9_9ALTE</name>
<dbReference type="OrthoDB" id="8727862at2"/>
<keyword evidence="5" id="KW-0732">Signal</keyword>
<dbReference type="Gene3D" id="2.40.170.20">
    <property type="entry name" value="TonB-dependent receptor, beta-barrel domain"/>
    <property type="match status" value="1"/>
</dbReference>
<feature type="domain" description="TonB-dependent receptor-like beta-barrel" evidence="6">
    <location>
        <begin position="445"/>
        <end position="964"/>
    </location>
</feature>
<organism evidence="8 9">
    <name type="scientific">Catenovulum agarivorans DS-2</name>
    <dbReference type="NCBI Taxonomy" id="1328313"/>
    <lineage>
        <taxon>Bacteria</taxon>
        <taxon>Pseudomonadati</taxon>
        <taxon>Pseudomonadota</taxon>
        <taxon>Gammaproteobacteria</taxon>
        <taxon>Alteromonadales</taxon>
        <taxon>Alteromonadaceae</taxon>
        <taxon>Catenovulum</taxon>
    </lineage>
</organism>
<evidence type="ECO:0000259" key="6">
    <source>
        <dbReference type="Pfam" id="PF00593"/>
    </source>
</evidence>
<dbReference type="Gene3D" id="2.170.130.10">
    <property type="entry name" value="TonB-dependent receptor, plug domain"/>
    <property type="match status" value="1"/>
</dbReference>
<dbReference type="InterPro" id="IPR012910">
    <property type="entry name" value="Plug_dom"/>
</dbReference>
<keyword evidence="2 4" id="KW-0472">Membrane</keyword>
<evidence type="ECO:0000256" key="4">
    <source>
        <dbReference type="RuleBase" id="RU003357"/>
    </source>
</evidence>
<evidence type="ECO:0000313" key="8">
    <source>
        <dbReference type="EMBL" id="EWH10574.1"/>
    </source>
</evidence>
<dbReference type="AlphaFoldDB" id="W7QCF9"/>
<dbReference type="EMBL" id="ARZY01000010">
    <property type="protein sequence ID" value="EWH10574.1"/>
    <property type="molecule type" value="Genomic_DNA"/>
</dbReference>
<dbReference type="PATRIC" id="fig|1328313.3.peg.1445"/>
<feature type="domain" description="TonB-dependent receptor plug" evidence="7">
    <location>
        <begin position="58"/>
        <end position="160"/>
    </location>
</feature>
<dbReference type="InterPro" id="IPR036942">
    <property type="entry name" value="Beta-barrel_TonB_sf"/>
</dbReference>
<proteinExistence type="inferred from homology"/>
<gene>
    <name evidence="8" type="ORF">DS2_07073</name>
</gene>
<dbReference type="Pfam" id="PF00593">
    <property type="entry name" value="TonB_dep_Rec_b-barrel"/>
    <property type="match status" value="1"/>
</dbReference>
<dbReference type="InterPro" id="IPR037066">
    <property type="entry name" value="Plug_dom_sf"/>
</dbReference>
<evidence type="ECO:0000256" key="1">
    <source>
        <dbReference type="ARBA" id="ARBA00004442"/>
    </source>
</evidence>
<dbReference type="PANTHER" id="PTHR40980">
    <property type="entry name" value="PLUG DOMAIN-CONTAINING PROTEIN"/>
    <property type="match status" value="1"/>
</dbReference>
<evidence type="ECO:0000259" key="7">
    <source>
        <dbReference type="Pfam" id="PF07715"/>
    </source>
</evidence>
<comment type="similarity">
    <text evidence="4">Belongs to the TonB-dependent receptor family.</text>
</comment>
<evidence type="ECO:0000256" key="2">
    <source>
        <dbReference type="ARBA" id="ARBA00023136"/>
    </source>
</evidence>
<dbReference type="SUPFAM" id="SSF56935">
    <property type="entry name" value="Porins"/>
    <property type="match status" value="1"/>
</dbReference>
<dbReference type="InterPro" id="IPR000531">
    <property type="entry name" value="Beta-barrel_TonB"/>
</dbReference>
<dbReference type="InterPro" id="IPR010104">
    <property type="entry name" value="TonB_rcpt_bac"/>
</dbReference>
<feature type="chain" id="PRO_5004898089" evidence="5">
    <location>
        <begin position="31"/>
        <end position="997"/>
    </location>
</feature>
<keyword evidence="9" id="KW-1185">Reference proteome</keyword>
<accession>W7QCF9</accession>
<keyword evidence="8" id="KW-0675">Receptor</keyword>
<dbReference type="NCBIfam" id="TIGR01782">
    <property type="entry name" value="TonB-Xanth-Caul"/>
    <property type="match status" value="1"/>
</dbReference>
<comment type="caution">
    <text evidence="8">The sequence shown here is derived from an EMBL/GenBank/DDBJ whole genome shotgun (WGS) entry which is preliminary data.</text>
</comment>
<dbReference type="PANTHER" id="PTHR40980:SF3">
    <property type="entry name" value="TONB-DEPENDENT RECEPTOR-LIKE BETA-BARREL DOMAIN-CONTAINING PROTEIN"/>
    <property type="match status" value="1"/>
</dbReference>
<comment type="subcellular location">
    <subcellularLocation>
        <location evidence="1 4">Cell outer membrane</location>
    </subcellularLocation>
</comment>
<evidence type="ECO:0000256" key="3">
    <source>
        <dbReference type="ARBA" id="ARBA00023237"/>
    </source>
</evidence>
<protein>
    <submittedName>
        <fullName evidence="8">TonB-dependent receptor</fullName>
    </submittedName>
</protein>
<dbReference type="eggNOG" id="COG1629">
    <property type="taxonomic scope" value="Bacteria"/>
</dbReference>
<keyword evidence="3" id="KW-0998">Cell outer membrane</keyword>
<dbReference type="GO" id="GO:0009279">
    <property type="term" value="C:cell outer membrane"/>
    <property type="evidence" value="ECO:0007669"/>
    <property type="project" value="UniProtKB-SubCell"/>
</dbReference>
<evidence type="ECO:0000313" key="9">
    <source>
        <dbReference type="Proteomes" id="UP000019276"/>
    </source>
</evidence>
<sequence>MNTNSFKLNKLAATLSVALAAASAPQVVYAQQGADEQVDETITVRGIRGSLMRSMDLKRDSSGIMDAISAEEMGKFPDTNLAESLQRITGVTISRSNGEGSEITVRGFGPHFNLVTLNGRQMPGTGFTRSFNFENLSSEGVSSLEVVKTSRAETPTGGLGATVNIVTPKPLQTKERTISLMAKAIHDSSNVAGDDITPEFAGLYSDTFMDDTFGVAANFSYNRRDFQQQGANIQGWHANVDLPASPSGEVIDNRALDENGEPVKAFMAVDPDTGELVPSAAHFFPKDMNYGYADVQRERINGQVALQYKPTDDMVITADYTGTRATTAVETVGWGIWNNFGGNINGYELDSNGTAIYADIAGDDGSFAISRSTTEVESDSVGLNLDWQLTDSIHVELDVHDSQTKVDNGADKGIGGTAQMILGSDKLVNKVYDYRNGEIPHYWINWENGSQTLNASEIDSNFGQFIHSPGKATVQQAQLDVTWVNGSSGALVELKAGGSFTKQSLSGSNAWSGLRGGPGFNPSFTQILSDDLFTKHGTADFLDQFSGGGDDLSPNYYYTFDLDKVVGLHSAYVTADAVGASNAFSTDPYDPNGNQTTSLVEEETTAVYLQSQWEFELGDYLLEMNAGVRYESTDVVSPSESKLVEEVVWASASEWITRYQGDAQLVSNSGGYDIVLPMLDLKLELTDDLVTRLSVGKSMARPELGYLLGGTSYSGSPKIGARTASGGNTNLKPYQSTNLDLSVEYYYQEDSYLSVGLFAKKVEDWIEGSVTEDTIDGVHDVYQGQRYQSAVAAIEGDGQQADTSAIYDWLIAEGYGDENGAISADPATDPILKWSLSTPLNVEERNVHGAEFAVQHVFGDSGFGTALNFTLVDGDVEYDPYELKVQGVLPGISDSANFQMFYEKDGLSVKATYAWRDAYLIGQGQSQGSAEAPPQFAKSFAQWDMSINYDLTDDITVFFDGVNLNNETEQGYGRFEEQFLFARQYGPRYVVGARIKL</sequence>
<dbReference type="Proteomes" id="UP000019276">
    <property type="component" value="Unassembled WGS sequence"/>
</dbReference>
<dbReference type="STRING" id="1328313.DS2_07073"/>